<evidence type="ECO:0000313" key="2">
    <source>
        <dbReference type="EMBL" id="EPS93482.1"/>
    </source>
</evidence>
<keyword evidence="1" id="KW-0812">Transmembrane</keyword>
<dbReference type="Proteomes" id="UP000015241">
    <property type="component" value="Unassembled WGS sequence"/>
</dbReference>
<reference evidence="2 3" key="1">
    <citation type="journal article" date="2012" name="Science">
        <title>The Paleozoic origin of enzymatic lignin decomposition reconstructed from 31 fungal genomes.</title>
        <authorList>
            <person name="Floudas D."/>
            <person name="Binder M."/>
            <person name="Riley R."/>
            <person name="Barry K."/>
            <person name="Blanchette R.A."/>
            <person name="Henrissat B."/>
            <person name="Martinez A.T."/>
            <person name="Otillar R."/>
            <person name="Spatafora J.W."/>
            <person name="Yadav J.S."/>
            <person name="Aerts A."/>
            <person name="Benoit I."/>
            <person name="Boyd A."/>
            <person name="Carlson A."/>
            <person name="Copeland A."/>
            <person name="Coutinho P.M."/>
            <person name="de Vries R.P."/>
            <person name="Ferreira P."/>
            <person name="Findley K."/>
            <person name="Foster B."/>
            <person name="Gaskell J."/>
            <person name="Glotzer D."/>
            <person name="Gorecki P."/>
            <person name="Heitman J."/>
            <person name="Hesse C."/>
            <person name="Hori C."/>
            <person name="Igarashi K."/>
            <person name="Jurgens J.A."/>
            <person name="Kallen N."/>
            <person name="Kersten P."/>
            <person name="Kohler A."/>
            <person name="Kuees U."/>
            <person name="Kumar T.K.A."/>
            <person name="Kuo A."/>
            <person name="LaButti K."/>
            <person name="Larrondo L.F."/>
            <person name="Lindquist E."/>
            <person name="Ling A."/>
            <person name="Lombard V."/>
            <person name="Lucas S."/>
            <person name="Lundell T."/>
            <person name="Martin R."/>
            <person name="McLaughlin D.J."/>
            <person name="Morgenstern I."/>
            <person name="Morin E."/>
            <person name="Murat C."/>
            <person name="Nagy L.G."/>
            <person name="Nolan M."/>
            <person name="Ohm R.A."/>
            <person name="Patyshakuliyeva A."/>
            <person name="Rokas A."/>
            <person name="Ruiz-Duenas F.J."/>
            <person name="Sabat G."/>
            <person name="Salamov A."/>
            <person name="Samejima M."/>
            <person name="Schmutz J."/>
            <person name="Slot J.C."/>
            <person name="St John F."/>
            <person name="Stenlid J."/>
            <person name="Sun H."/>
            <person name="Sun S."/>
            <person name="Syed K."/>
            <person name="Tsang A."/>
            <person name="Wiebenga A."/>
            <person name="Young D."/>
            <person name="Pisabarro A."/>
            <person name="Eastwood D.C."/>
            <person name="Martin F."/>
            <person name="Cullen D."/>
            <person name="Grigoriev I.V."/>
            <person name="Hibbett D.S."/>
        </authorList>
    </citation>
    <scope>NUCLEOTIDE SEQUENCE</scope>
    <source>
        <strain evidence="3">FP-58527</strain>
    </source>
</reference>
<keyword evidence="1" id="KW-1133">Transmembrane helix</keyword>
<name>S8DL52_FOMSC</name>
<dbReference type="AlphaFoldDB" id="S8DL52"/>
<gene>
    <name evidence="2" type="ORF">FOMPIDRAFT_1026525</name>
</gene>
<proteinExistence type="predicted"/>
<accession>S8DL52</accession>
<keyword evidence="1" id="KW-0472">Membrane</keyword>
<feature type="transmembrane region" description="Helical" evidence="1">
    <location>
        <begin position="36"/>
        <end position="57"/>
    </location>
</feature>
<evidence type="ECO:0000313" key="3">
    <source>
        <dbReference type="Proteomes" id="UP000015241"/>
    </source>
</evidence>
<keyword evidence="3" id="KW-1185">Reference proteome</keyword>
<dbReference type="InParanoid" id="S8DL52"/>
<sequence length="90" mass="9677">MVRGPQWTVNCGFSSILEAARTQPQAEVARGSMGTYYLGATVTAILFLLHSGCVAFVPTLISFDTPLVAHIHTVVDCFSTFSRPGPSSMR</sequence>
<organism evidence="2 3">
    <name type="scientific">Fomitopsis schrenkii</name>
    <name type="common">Brown rot fungus</name>
    <dbReference type="NCBI Taxonomy" id="2126942"/>
    <lineage>
        <taxon>Eukaryota</taxon>
        <taxon>Fungi</taxon>
        <taxon>Dikarya</taxon>
        <taxon>Basidiomycota</taxon>
        <taxon>Agaricomycotina</taxon>
        <taxon>Agaricomycetes</taxon>
        <taxon>Polyporales</taxon>
        <taxon>Fomitopsis</taxon>
    </lineage>
</organism>
<evidence type="ECO:0000256" key="1">
    <source>
        <dbReference type="SAM" id="Phobius"/>
    </source>
</evidence>
<protein>
    <submittedName>
        <fullName evidence="2">Uncharacterized protein</fullName>
    </submittedName>
</protein>
<dbReference type="HOGENOM" id="CLU_2440881_0_0_1"/>
<dbReference type="EMBL" id="KE504272">
    <property type="protein sequence ID" value="EPS93482.1"/>
    <property type="molecule type" value="Genomic_DNA"/>
</dbReference>